<accession>A0A2G8R756</accession>
<dbReference type="InterPro" id="IPR043129">
    <property type="entry name" value="ATPase_NBD"/>
</dbReference>
<organism evidence="2 3">
    <name type="scientific">Puniceibacterium antarcticum</name>
    <dbReference type="NCBI Taxonomy" id="1206336"/>
    <lineage>
        <taxon>Bacteria</taxon>
        <taxon>Pseudomonadati</taxon>
        <taxon>Pseudomonadota</taxon>
        <taxon>Alphaproteobacteria</taxon>
        <taxon>Rhodobacterales</taxon>
        <taxon>Paracoccaceae</taxon>
        <taxon>Puniceibacterium</taxon>
    </lineage>
</organism>
<dbReference type="EMBL" id="AWWI01000167">
    <property type="protein sequence ID" value="PIL17369.1"/>
    <property type="molecule type" value="Genomic_DNA"/>
</dbReference>
<dbReference type="PANTHER" id="PTHR43190:SF3">
    <property type="entry name" value="N-ACETYL-D-GLUCOSAMINE KINASE"/>
    <property type="match status" value="1"/>
</dbReference>
<dbReference type="InterPro" id="IPR002731">
    <property type="entry name" value="ATPase_BadF"/>
</dbReference>
<comment type="caution">
    <text evidence="2">The sequence shown here is derived from an EMBL/GenBank/DDBJ whole genome shotgun (WGS) entry which is preliminary data.</text>
</comment>
<evidence type="ECO:0000313" key="3">
    <source>
        <dbReference type="Proteomes" id="UP000231259"/>
    </source>
</evidence>
<feature type="domain" description="ATPase BadF/BadG/BcrA/BcrD type" evidence="1">
    <location>
        <begin position="10"/>
        <end position="250"/>
    </location>
</feature>
<evidence type="ECO:0000259" key="1">
    <source>
        <dbReference type="Pfam" id="PF01869"/>
    </source>
</evidence>
<dbReference type="CDD" id="cd24082">
    <property type="entry name" value="ASKHA_NBD_GspK-like"/>
    <property type="match status" value="1"/>
</dbReference>
<dbReference type="Gene3D" id="3.30.420.40">
    <property type="match status" value="2"/>
</dbReference>
<name>A0A2G8R756_9RHOB</name>
<proteinExistence type="predicted"/>
<dbReference type="Proteomes" id="UP000231259">
    <property type="component" value="Unassembled WGS sequence"/>
</dbReference>
<dbReference type="SUPFAM" id="SSF53067">
    <property type="entry name" value="Actin-like ATPase domain"/>
    <property type="match status" value="2"/>
</dbReference>
<evidence type="ECO:0000313" key="2">
    <source>
        <dbReference type="EMBL" id="PIL17369.1"/>
    </source>
</evidence>
<dbReference type="RefSeq" id="WP_099913252.1">
    <property type="nucleotide sequence ID" value="NZ_AWWI01000167.1"/>
</dbReference>
<keyword evidence="3" id="KW-1185">Reference proteome</keyword>
<dbReference type="Pfam" id="PF01869">
    <property type="entry name" value="BcrAD_BadFG"/>
    <property type="match status" value="1"/>
</dbReference>
<dbReference type="InterPro" id="IPR052519">
    <property type="entry name" value="Euk-type_GlcNAc_Kinase"/>
</dbReference>
<dbReference type="AlphaFoldDB" id="A0A2G8R756"/>
<reference evidence="2 3" key="1">
    <citation type="submission" date="2013-09" db="EMBL/GenBank/DDBJ databases">
        <title>Genome sequencing of Phaeobacter antarcticus sp. nov. SM1211.</title>
        <authorList>
            <person name="Zhang X.-Y."/>
            <person name="Liu C."/>
            <person name="Chen X.-L."/>
            <person name="Xie B.-B."/>
            <person name="Qin Q.-L."/>
            <person name="Rong J.-C."/>
            <person name="Zhang Y.-Z."/>
        </authorList>
    </citation>
    <scope>NUCLEOTIDE SEQUENCE [LARGE SCALE GENOMIC DNA]</scope>
    <source>
        <strain evidence="2 3">SM1211</strain>
    </source>
</reference>
<sequence length="288" mass="28802">MTIAQPCLAVDGGGTHCRFALMWQGQRHEVQGSGANVTTDLARALEVLRAGFAALADRAGVGLNDFNAIPAYLGLAGVIDADTGARVAQALPFTSLRVDEDRPAALIGALGDAFGSIAAVGTGSFLGRADDDGVRFIGGHGLVLGDEASGAWLGRAALAASLRAQDGIGPDSAFLTDVRGRMGGVAGVITFARRADPAQFGALAPEVASAAASGDAVARDLMRQGAGYLAQGLQALGWAGGERLCLLGGLGPSYAPWLPAGMQSALSPPAGTALDGALRLAAQLAEAG</sequence>
<protein>
    <recommendedName>
        <fullName evidence="1">ATPase BadF/BadG/BcrA/BcrD type domain-containing protein</fullName>
    </recommendedName>
</protein>
<dbReference type="PANTHER" id="PTHR43190">
    <property type="entry name" value="N-ACETYL-D-GLUCOSAMINE KINASE"/>
    <property type="match status" value="1"/>
</dbReference>
<gene>
    <name evidence="2" type="ORF">P775_24515</name>
</gene>
<dbReference type="OrthoDB" id="63487at2"/>